<reference evidence="2 3" key="1">
    <citation type="journal article" date="2006" name="Nature">
        <title>Global trends of whole-genome duplications revealed by the ciliate Paramecium tetraurelia.</title>
        <authorList>
            <consortium name="Genoscope"/>
            <person name="Aury J.-M."/>
            <person name="Jaillon O."/>
            <person name="Duret L."/>
            <person name="Noel B."/>
            <person name="Jubin C."/>
            <person name="Porcel B.M."/>
            <person name="Segurens B."/>
            <person name="Daubin V."/>
            <person name="Anthouard V."/>
            <person name="Aiach N."/>
            <person name="Arnaiz O."/>
            <person name="Billaut A."/>
            <person name="Beisson J."/>
            <person name="Blanc I."/>
            <person name="Bouhouche K."/>
            <person name="Camara F."/>
            <person name="Duharcourt S."/>
            <person name="Guigo R."/>
            <person name="Gogendeau D."/>
            <person name="Katinka M."/>
            <person name="Keller A.-M."/>
            <person name="Kissmehl R."/>
            <person name="Klotz C."/>
            <person name="Koll F."/>
            <person name="Le Moue A."/>
            <person name="Lepere C."/>
            <person name="Malinsky S."/>
            <person name="Nowacki M."/>
            <person name="Nowak J.K."/>
            <person name="Plattner H."/>
            <person name="Poulain J."/>
            <person name="Ruiz F."/>
            <person name="Serrano V."/>
            <person name="Zagulski M."/>
            <person name="Dessen P."/>
            <person name="Betermier M."/>
            <person name="Weissenbach J."/>
            <person name="Scarpelli C."/>
            <person name="Schachter V."/>
            <person name="Sperling L."/>
            <person name="Meyer E."/>
            <person name="Cohen J."/>
            <person name="Wincker P."/>
        </authorList>
    </citation>
    <scope>NUCLEOTIDE SEQUENCE [LARGE SCALE GENOMIC DNA]</scope>
    <source>
        <strain evidence="2 3">Stock d4-2</strain>
    </source>
</reference>
<dbReference type="OrthoDB" id="284275at2759"/>
<dbReference type="InterPro" id="IPR004595">
    <property type="entry name" value="TFIIH_C1-like_dom"/>
</dbReference>
<dbReference type="Pfam" id="PF04056">
    <property type="entry name" value="Ssl1"/>
    <property type="match status" value="1"/>
</dbReference>
<dbReference type="Pfam" id="PF07975">
    <property type="entry name" value="C1_4"/>
    <property type="match status" value="1"/>
</dbReference>
<organism evidence="2 3">
    <name type="scientific">Paramecium tetraurelia</name>
    <dbReference type="NCBI Taxonomy" id="5888"/>
    <lineage>
        <taxon>Eukaryota</taxon>
        <taxon>Sar</taxon>
        <taxon>Alveolata</taxon>
        <taxon>Ciliophora</taxon>
        <taxon>Intramacronucleata</taxon>
        <taxon>Oligohymenophorea</taxon>
        <taxon>Peniculida</taxon>
        <taxon>Parameciidae</taxon>
        <taxon>Paramecium</taxon>
    </lineage>
</organism>
<dbReference type="GeneID" id="5037688"/>
<proteinExistence type="predicted"/>
<evidence type="ECO:0000259" key="1">
    <source>
        <dbReference type="SMART" id="SM01047"/>
    </source>
</evidence>
<evidence type="ECO:0000313" key="3">
    <source>
        <dbReference type="Proteomes" id="UP000000600"/>
    </source>
</evidence>
<dbReference type="AlphaFoldDB" id="A0DN89"/>
<keyword evidence="3" id="KW-1185">Reference proteome</keyword>
<dbReference type="InParanoid" id="A0DN89"/>
<name>A0DN89_PARTE</name>
<dbReference type="CDD" id="cd19757">
    <property type="entry name" value="Bbox1"/>
    <property type="match status" value="1"/>
</dbReference>
<dbReference type="InterPro" id="IPR046349">
    <property type="entry name" value="C1-like_sf"/>
</dbReference>
<dbReference type="KEGG" id="ptm:GSPATT00018711001"/>
<dbReference type="eggNOG" id="KOG2807">
    <property type="taxonomic scope" value="Eukaryota"/>
</dbReference>
<dbReference type="HOGENOM" id="CLU_028556_1_0_1"/>
<dbReference type="RefSeq" id="XP_001451903.1">
    <property type="nucleotide sequence ID" value="XM_001451866.1"/>
</dbReference>
<dbReference type="PANTHER" id="PTHR12695">
    <property type="entry name" value="GENERAL TRANSCRIPTION FACTOR IIH SUBUNIT 2"/>
    <property type="match status" value="1"/>
</dbReference>
<protein>
    <recommendedName>
        <fullName evidence="1">TFIIH C1-like domain-containing protein</fullName>
    </recommendedName>
</protein>
<gene>
    <name evidence="2" type="ORF">GSPATT00018711001</name>
</gene>
<dbReference type="SUPFAM" id="SSF57889">
    <property type="entry name" value="Cysteine-rich domain"/>
    <property type="match status" value="1"/>
</dbReference>
<dbReference type="InterPro" id="IPR036465">
    <property type="entry name" value="vWFA_dom_sf"/>
</dbReference>
<dbReference type="OMA" id="ENTICAC"/>
<dbReference type="InterPro" id="IPR007198">
    <property type="entry name" value="Ssl1-like"/>
</dbReference>
<dbReference type="STRING" id="5888.A0DN89"/>
<feature type="domain" description="TFIIH C1-like" evidence="1">
    <location>
        <begin position="332"/>
        <end position="373"/>
    </location>
</feature>
<dbReference type="Gene3D" id="3.30.40.10">
    <property type="entry name" value="Zinc/RING finger domain, C3HC4 (zinc finger)"/>
    <property type="match status" value="1"/>
</dbReference>
<dbReference type="SMART" id="SM01047">
    <property type="entry name" value="C1_4"/>
    <property type="match status" value="1"/>
</dbReference>
<dbReference type="Proteomes" id="UP000000600">
    <property type="component" value="Unassembled WGS sequence"/>
</dbReference>
<accession>A0DN89</accession>
<dbReference type="GO" id="GO:0006357">
    <property type="term" value="P:regulation of transcription by RNA polymerase II"/>
    <property type="evidence" value="ECO:0000318"/>
    <property type="project" value="GO_Central"/>
</dbReference>
<dbReference type="FunFam" id="3.40.50.410:FF:000259">
    <property type="entry name" value="Uncharacterized protein"/>
    <property type="match status" value="1"/>
</dbReference>
<dbReference type="EMBL" id="CT868507">
    <property type="protein sequence ID" value="CAK84506.1"/>
    <property type="molecule type" value="Genomic_DNA"/>
</dbReference>
<dbReference type="GO" id="GO:0005675">
    <property type="term" value="C:transcription factor TFIIH holo complex"/>
    <property type="evidence" value="ECO:0000318"/>
    <property type="project" value="GO_Central"/>
</dbReference>
<dbReference type="SUPFAM" id="SSF53300">
    <property type="entry name" value="vWA-like"/>
    <property type="match status" value="1"/>
</dbReference>
<dbReference type="FunCoup" id="A0DN89">
    <property type="interactions" value="705"/>
</dbReference>
<dbReference type="InterPro" id="IPR013083">
    <property type="entry name" value="Znf_RING/FYVE/PHD"/>
</dbReference>
<sequence>MQMELEGNTKYNEYEEKIRNHQTNGHNYEQDKLHQKKESDAQFLIAQNPLIMRNLLIIIDTTKSSKVSDFKPSRLAVALQFLPVKKHTIIHNQSFIEQFLEGNPLSQIGIAVAEEYKCKTILDFTSSCVNIKQYLSTIHSINEAGFSMAACLQTALHVFSSTQLHAQSSILFVTTSTYSDDKLDLNEWSEKCQSAAIQINMISFAGAIHQLIKITQATDGQYLCPINEFQFSQEIQKFISPQESKNHKMITQLVKIGFPQKFIVSQPTLCQCHLEIIYNFYKCPVCYSKVCSPPLLCPICSTWIVLPHQILRSDGYNTLGVFEIINDGLDHICQGCLEPTSVIHSTCERCKNFFCLDCDVLIHSKFKVCPGCA</sequence>
<dbReference type="GO" id="GO:0008270">
    <property type="term" value="F:zinc ion binding"/>
    <property type="evidence" value="ECO:0007669"/>
    <property type="project" value="InterPro"/>
</dbReference>
<evidence type="ECO:0000313" key="2">
    <source>
        <dbReference type="EMBL" id="CAK84506.1"/>
    </source>
</evidence>
<dbReference type="GO" id="GO:0006289">
    <property type="term" value="P:nucleotide-excision repair"/>
    <property type="evidence" value="ECO:0000318"/>
    <property type="project" value="GO_Central"/>
</dbReference>
<dbReference type="Gene3D" id="3.40.50.410">
    <property type="entry name" value="von Willebrand factor, type A domain"/>
    <property type="match status" value="1"/>
</dbReference>
<dbReference type="PANTHER" id="PTHR12695:SF2">
    <property type="entry name" value="GENERAL TRANSCRIPTION FACTOR IIH SUBUNIT 2-RELATED"/>
    <property type="match status" value="1"/>
</dbReference>